<organism evidence="2 3">
    <name type="scientific">Rhizophagus irregularis (strain DAOM 181602 / DAOM 197198 / MUCL 43194)</name>
    <name type="common">Arbuscular mycorrhizal fungus</name>
    <name type="synonym">Glomus intraradices</name>
    <dbReference type="NCBI Taxonomy" id="747089"/>
    <lineage>
        <taxon>Eukaryota</taxon>
        <taxon>Fungi</taxon>
        <taxon>Fungi incertae sedis</taxon>
        <taxon>Mucoromycota</taxon>
        <taxon>Glomeromycotina</taxon>
        <taxon>Glomeromycetes</taxon>
        <taxon>Glomerales</taxon>
        <taxon>Glomeraceae</taxon>
        <taxon>Rhizophagus</taxon>
    </lineage>
</organism>
<accession>A0A2P4PRI4</accession>
<sequence length="3905" mass="457916">MEHTKYIITSFHIHLPANIEKLGGYPVVIGDGSELGDWEHNTVKLYKPSNNNPTYWRSKDTKITFSKKSKIQYNYAIYIPAAIFRRPKKIIYEGQNSSDESLPDSGKRLLNLNLKHQFDKWINGNCTELEQYQIGEDIPDYAFVDYIYNNVTSDNLKESVLEYQSLLTLHTDLTIKFSDYEYIINNINENSKREQKLFLCLLLGYHISRQDSFILTEDFKSEILIDVLTDFQKNILPLNVNKFMFEAILRLAQHNAFQYKFGWLVIFKISKEIDPTYSFLEILKDLKYARLNLQKFSEEVKKMEPCINDIGYENTVKIAKWLVKLCKDIESLIEAWNNPLIISKQLDNQILQCFIERIQELISKDDVNVLTSRSQELQEFKGSVSIAVRNQALSLLKDPMRVWSPLNARGIVKLLQDDSLNWSSEDIITSLELVSQSRNLDLLDIFPELLDYWFNQGFSDSKEKKISDVSKTWFTQHLNIVNGGNLNEIFVIFLQLESIHPSLGCRENVWKNLTNIVVDKMKTYSEFQIINAIKIVSQIKVLEVKELFSNIIKDIIKEILNKTIQQINDQLINKILMICDCKSKSLVIPNTVCEDIICYIITRLQGQLLPESVDSEPYLNVIQSIRYNEFWFLILNATGSVEKLCANSCIQSLQMSIIKLNGSLLEKMVDMQLLQRLLENTDERLFQYFNNTIGRNSTLVVSQDKIAEIRKLYLDHINQLGQLLKFYSKFCSASHVTDVNNYIHDIQQRMENFDKINLNQVLLPDYWTLHKEALDNIQHIYKLIQSQSFQNIFEVNFQKDSDATTVKYITQKLLPVVFKNYSNMCKKYEAWENISCSEALLFWKNVKNINAEFDIIEELGSCKRNPKLIQTFECLLKFPQWAERLGYLEKLLKIFQIKHNESDQLLKSICTINDDSIMLDQVIQFIENLENNFSNNEDYWNLIKELSNVEDLIRNVSEYNATNLFDVIDDYPDGNLAQYITILSFAQVKQILLPLINKQYKMSIDDFMKELSTITERSPALSNNIILCNNNNMVLQNMYYKIMNLGQDIKEKIKNVKNAIDNGTYIFVCDEKKDECMITLKYVSYMYNLNDILDLYKKAFLITTDYINDFVEFVDNIQKIIEILTKLMKSGHSDYQKFETEIKGVENIKEFLISLNNDLEKWDNLKNQVQENCYHLTFFTVRHIFAFYDYFTSEVIDEKNKDVCKMLIKFVNSNAQLPPHKKIKEISCDSPDYFSKVGNKLENIFRNIPKRRKTKVIHQEVILDDVPCDGSFVVAYDNKLLVPNIIMSLYVNNGYYPESWQLLLCTSSTTMEELLIFIKRCFFASDNGYDNNLFCIVNLELLNFELQYSLVNHIKEMQLKNSNKNYLLALLCHRDLGISQYILDQHTLDVREISGLNTEIMQEIYQELCPNVLCVTSNLSGQGKTEWIKESSFSKQKIPHSFLISDDMSFEYLMNKLKECKLKELESLHITISPIDYPENVNLFLFELLTFKIVSYKELIISIPQTFIYIEIASSVKQNCLPSMLRFLPSKHLSWNIENFKASQEIFSPIQVVCNYLNLYDCEENDDEGSLFNISDVIKHPLPAEFCRNLIMRYFFKGNKNILSFRSIEMFVDVSADQLIRLSSNDYFTINNMESNLKDPADIKPITIKSLIEISKVYAAKLIKTKADLLESTKDCSNTISQWDNMSHNVIFFNSQVSNFLTNVYQDGKVSDIIELLLKSQITTDSKSWDMDNYNIMSANKLYIESEEMANELMQESMLREYALSIDNLVKMALILLRVRANIPVVICGETGCGKTSLITYLALISKVQYQILNLHDGIDEETIMKFMSEALNKSEKGEIWILFDEINTCNHLNLLANLISNRIFKNNPIHSNIKLFATCNPYRICDDTQNAKKYEERNNLIYQVKPLPDQIFDYVWNYGIIKSKDECQYIQIMMEKELEKLAHPVFAELLSASQGFIRKVEKPYSVSLRDIRRVMKLVKFFYKSFKNRPAYKTDYKYPLPGEVSIIVRTYILALSFCYYFRLYERELRDQYCNEMERILHNFEIDIEDHIFSRVIHEEQEDYINRMYIPSNIVINDALLENVLAMVVCIITKIPIFIIGETGSAKSSALQLINLNLRGSESNDDYFKSLPKVHVVSYLYSSNSTSDGIAEIFEKANKYQEINSDIINVILLDNVGLNSSNSLKLLHTLLEPIYPATGPTVSFVGLSNWHLDISKSNRAILVRRPKFDLNDLVNINTKIIKFNHAEASNSLAKAYLEYKQHNQALPNFYGLRDYYELLRMLSLDKLTPENIQIALARNFGGIENDVKLYKLWERYFGNFLKTLTDNNSWLYKQIPITQLIESNLNDSNARNLMVIGKSGTIINLLTDKLKRRNLDPIVILGSHFPDDQDDYYSSKVLSKIMTYIGTGRPLILTNLEMIYVNLYNLWNQNNIVIGNKKNIKQKAHVENSNFANHISLKCECIVVLDEKNLCSADPSLLDRFEKQKLSISDFLNEKQRSFVQQLNDWAERISTFEDGSYKFVQKDFFIGFDSEETLQSLVLDITNNHAYTDDNEILEKCKQKLIALTTSDGILRAERLILDSDEINQLKYIYFNQHRDSIYDYFETLFNQENLLASSKEHLIIINTFSHVNTDVKSCLRDLLTCQAYKLSNFKSEIQLSNLVENFFLKSTDQMLILQCDTIISIECINLAKFIIEKFQSEISDKKDEANTLIKYVCIINHIQRDYKQNLILSGWKQITIEFLEPQNISLNQLLDKSLYDIVNSELFSIIVGSITPFEKILEDELLWCLSCIEYQISNESYNNYIRTLSKEILDNANLIQCIKEKTFESIFGNYNDWQFEVAKNKDYLSQFASLLLALQNYVKMIIKQTIAKILYSLEKLSATKSYFTIEKIEENEMKIDLSDLWKQCFMDNTIININSLPEPKPSKYIMPYSVIDELEFPFSYYFFNQIKFYELYYDEELDILRQDLNNIDEEYNELHINLIESHIEDFKNKLLSIQSNFRILQKYSELYYNDFIKILSHTINKHNNIKELDFIMKNINGNKIISSPLLLHIYWWRYTESILIQSQLVENFPTILANIQKDSNIHGKLEESLLKEAISLILQKIYYNEECKKEMDIILSFVKRMNYTKELTNLPILNVCNNLLKIKSIPLKNIQEMIDLGKATNKQELITTEIIELVFNSLDYNNEIIVASIRSFILSSLEIIPLESKVRLILYKNLFSQKPFKLINNIIEKIFDDEHQQNDGIFFTLINNLKQALQYSIRLNVINDCLSSKNLDTNIKEICCEMIQAIFSEFELKELISYFPNFVENITENSVLQHITVIAFLREFTVKFWKDYIQDENLLSESSIKMINEYVKIKHPLVQSFKSYFLFEQKRFSVSTNQIKIMSNKFPWIENNSNEEITYYSKFWGMIRQVNFEDFRAFKLNNDNNCPFLLVYFNHYEKLKLIKYLYPIVKFVKILNSKLEYQKSRKSAQMMTFHEFIEEESKDNTVNGDYLKSLFEGFALSWNSVINYIDQYQSKELPNKPFMNLECSVIYGLIEQKDAGVYLCAILEFLIKMHNEFLDSVFSIPVEQCKGLKFLEYLSWNNSTYFTKSIMITQAKEVNFINYELDEKILKYSQRNLVQGEMPFIFDLQKIETILIEELVINKVYFKMGDNQFYLKHFPFKHEIFHNSPRILFNIKNVLQQEPIQNDKRKLFLAALQYSPFISELLFLFKTILCFIRELAINNNEILIEDFVKQWLKLSRYNMMLTDMCEEFSQFSLKHIVEIYELIEEQDANSIIYKIEDKFKIPLLEEQMKKSINDCIDYHNHEGLLISAEIFALALKKFIYRFLLIDSNIKNLNLTEYFLDFTLNLWPSHINEELVEKLFPKYLLVSHAYNCYIFIYDEIEKIKEKQNKELKARFNIKLKS</sequence>
<name>A0A2P4PRI4_RHIID</name>
<protein>
    <recommendedName>
        <fullName evidence="1">AAA+ ATPase domain-containing protein</fullName>
    </recommendedName>
</protein>
<reference evidence="2 3" key="1">
    <citation type="journal article" date="2013" name="Proc. Natl. Acad. Sci. U.S.A.">
        <title>Genome of an arbuscular mycorrhizal fungus provides insight into the oldest plant symbiosis.</title>
        <authorList>
            <person name="Tisserant E."/>
            <person name="Malbreil M."/>
            <person name="Kuo A."/>
            <person name="Kohler A."/>
            <person name="Symeonidi A."/>
            <person name="Balestrini R."/>
            <person name="Charron P."/>
            <person name="Duensing N."/>
            <person name="Frei Dit Frey N."/>
            <person name="Gianinazzi-Pearson V."/>
            <person name="Gilbert L.B."/>
            <person name="Handa Y."/>
            <person name="Herr J.R."/>
            <person name="Hijri M."/>
            <person name="Koul R."/>
            <person name="Kawaguchi M."/>
            <person name="Krajinski F."/>
            <person name="Lammers P.J."/>
            <person name="Masclaux F.G."/>
            <person name="Murat C."/>
            <person name="Morin E."/>
            <person name="Ndikumana S."/>
            <person name="Pagni M."/>
            <person name="Petitpierre D."/>
            <person name="Requena N."/>
            <person name="Rosikiewicz P."/>
            <person name="Riley R."/>
            <person name="Saito K."/>
            <person name="San Clemente H."/>
            <person name="Shapiro H."/>
            <person name="van Tuinen D."/>
            <person name="Becard G."/>
            <person name="Bonfante P."/>
            <person name="Paszkowski U."/>
            <person name="Shachar-Hill Y.Y."/>
            <person name="Tuskan G.A."/>
            <person name="Young P.W."/>
            <person name="Sanders I.R."/>
            <person name="Henrissat B."/>
            <person name="Rensing S.A."/>
            <person name="Grigoriev I.V."/>
            <person name="Corradi N."/>
            <person name="Roux C."/>
            <person name="Martin F."/>
        </authorList>
    </citation>
    <scope>NUCLEOTIDE SEQUENCE [LARGE SCALE GENOMIC DNA]</scope>
    <source>
        <strain evidence="2 3">DAOM 197198</strain>
    </source>
</reference>
<gene>
    <name evidence="2" type="ORF">GLOIN_2v1843263</name>
</gene>
<proteinExistence type="predicted"/>
<dbReference type="InterPro" id="IPR027417">
    <property type="entry name" value="P-loop_NTPase"/>
</dbReference>
<comment type="caution">
    <text evidence="2">The sequence shown here is derived from an EMBL/GenBank/DDBJ whole genome shotgun (WGS) entry which is preliminary data.</text>
</comment>
<dbReference type="InterPro" id="IPR031248">
    <property type="entry name" value="RNF213"/>
</dbReference>
<dbReference type="EMBL" id="AUPC02000161">
    <property type="protein sequence ID" value="POG67983.1"/>
    <property type="molecule type" value="Genomic_DNA"/>
</dbReference>
<dbReference type="SMART" id="SM00382">
    <property type="entry name" value="AAA"/>
    <property type="match status" value="2"/>
</dbReference>
<feature type="domain" description="AAA+ ATPase" evidence="1">
    <location>
        <begin position="2092"/>
        <end position="2226"/>
    </location>
</feature>
<dbReference type="PANTHER" id="PTHR22605:SF1">
    <property type="entry name" value="RZ-TYPE DOMAIN-CONTAINING PROTEIN"/>
    <property type="match status" value="1"/>
</dbReference>
<dbReference type="InterPro" id="IPR003593">
    <property type="entry name" value="AAA+_ATPase"/>
</dbReference>
<feature type="domain" description="AAA+ ATPase" evidence="1">
    <location>
        <begin position="1781"/>
        <end position="1923"/>
    </location>
</feature>
<reference evidence="2 3" key="2">
    <citation type="journal article" date="2018" name="New Phytol.">
        <title>High intraspecific genome diversity in the model arbuscular mycorrhizal symbiont Rhizophagus irregularis.</title>
        <authorList>
            <person name="Chen E.C.H."/>
            <person name="Morin E."/>
            <person name="Beaudet D."/>
            <person name="Noel J."/>
            <person name="Yildirir G."/>
            <person name="Ndikumana S."/>
            <person name="Charron P."/>
            <person name="St-Onge C."/>
            <person name="Giorgi J."/>
            <person name="Kruger M."/>
            <person name="Marton T."/>
            <person name="Ropars J."/>
            <person name="Grigoriev I.V."/>
            <person name="Hainaut M."/>
            <person name="Henrissat B."/>
            <person name="Roux C."/>
            <person name="Martin F."/>
            <person name="Corradi N."/>
        </authorList>
    </citation>
    <scope>NUCLEOTIDE SEQUENCE [LARGE SCALE GENOMIC DNA]</scope>
    <source>
        <strain evidence="2 3">DAOM 197198</strain>
    </source>
</reference>
<dbReference type="PANTHER" id="PTHR22605">
    <property type="entry name" value="RZ-TYPE DOMAIN-CONTAINING PROTEIN"/>
    <property type="match status" value="1"/>
</dbReference>
<dbReference type="VEuPathDB" id="FungiDB:RhiirFUN_012216"/>
<dbReference type="Gene3D" id="3.40.50.300">
    <property type="entry name" value="P-loop containing nucleotide triphosphate hydrolases"/>
    <property type="match status" value="1"/>
</dbReference>
<evidence type="ECO:0000259" key="1">
    <source>
        <dbReference type="SMART" id="SM00382"/>
    </source>
</evidence>
<dbReference type="GO" id="GO:0016887">
    <property type="term" value="F:ATP hydrolysis activity"/>
    <property type="evidence" value="ECO:0007669"/>
    <property type="project" value="InterPro"/>
</dbReference>
<dbReference type="SUPFAM" id="SSF52540">
    <property type="entry name" value="P-loop containing nucleoside triphosphate hydrolases"/>
    <property type="match status" value="2"/>
</dbReference>
<evidence type="ECO:0000313" key="3">
    <source>
        <dbReference type="Proteomes" id="UP000018888"/>
    </source>
</evidence>
<dbReference type="Proteomes" id="UP000018888">
    <property type="component" value="Unassembled WGS sequence"/>
</dbReference>
<evidence type="ECO:0000313" key="2">
    <source>
        <dbReference type="EMBL" id="POG67983.1"/>
    </source>
</evidence>
<keyword evidence="3" id="KW-1185">Reference proteome</keyword>
<dbReference type="GO" id="GO:0004842">
    <property type="term" value="F:ubiquitin-protein transferase activity"/>
    <property type="evidence" value="ECO:0007669"/>
    <property type="project" value="InterPro"/>
</dbReference>